<keyword evidence="18" id="KW-0443">Lipid metabolism</keyword>
<evidence type="ECO:0000256" key="21">
    <source>
        <dbReference type="ARBA" id="ARBA00023160"/>
    </source>
</evidence>
<dbReference type="InterPro" id="IPR013915">
    <property type="entry name" value="Prp19_cc"/>
</dbReference>
<evidence type="ECO:0000256" key="26">
    <source>
        <dbReference type="PROSITE-ProRule" id="PRU00221"/>
    </source>
</evidence>
<keyword evidence="20 29" id="KW-0472">Membrane</keyword>
<feature type="transmembrane region" description="Helical" evidence="29">
    <location>
        <begin position="1091"/>
        <end position="1112"/>
    </location>
</feature>
<dbReference type="SUPFAM" id="SSF50978">
    <property type="entry name" value="WD40 repeat-like"/>
    <property type="match status" value="1"/>
</dbReference>
<feature type="compositionally biased region" description="Polar residues" evidence="28">
    <location>
        <begin position="635"/>
        <end position="650"/>
    </location>
</feature>
<proteinExistence type="inferred from homology"/>
<feature type="region of interest" description="Disordered" evidence="28">
    <location>
        <begin position="725"/>
        <end position="786"/>
    </location>
</feature>
<organism evidence="31 32">
    <name type="scientific">Macrophomina phaseolina</name>
    <dbReference type="NCBI Taxonomy" id="35725"/>
    <lineage>
        <taxon>Eukaryota</taxon>
        <taxon>Fungi</taxon>
        <taxon>Dikarya</taxon>
        <taxon>Ascomycota</taxon>
        <taxon>Pezizomycotina</taxon>
        <taxon>Dothideomycetes</taxon>
        <taxon>Dothideomycetes incertae sedis</taxon>
        <taxon>Botryosphaeriales</taxon>
        <taxon>Botryosphaeriaceae</taxon>
        <taxon>Macrophomina</taxon>
    </lineage>
</organism>
<feature type="transmembrane region" description="Helical" evidence="29">
    <location>
        <begin position="1124"/>
        <end position="1144"/>
    </location>
</feature>
<dbReference type="InterPro" id="IPR007482">
    <property type="entry name" value="Tyr_Pase-like_PTPLA"/>
</dbReference>
<keyword evidence="19" id="KW-0413">Isomerase</keyword>
<evidence type="ECO:0000256" key="24">
    <source>
        <dbReference type="ARBA" id="ARBA00023239"/>
    </source>
</evidence>
<evidence type="ECO:0000256" key="6">
    <source>
        <dbReference type="ARBA" id="ARBA00007811"/>
    </source>
</evidence>
<keyword evidence="21" id="KW-0275">Fatty acid biosynthesis</keyword>
<feature type="transmembrane region" description="Helical" evidence="29">
    <location>
        <begin position="1021"/>
        <end position="1044"/>
    </location>
</feature>
<keyword evidence="16" id="KW-0276">Fatty acid metabolism</keyword>
<feature type="compositionally biased region" description="Basic and acidic residues" evidence="28">
    <location>
        <begin position="538"/>
        <end position="548"/>
    </location>
</feature>
<protein>
    <recommendedName>
        <fullName evidence="27">Pre-mRNA-processing factor 19</fullName>
        <ecNumber evidence="27">2.3.2.27</ecNumber>
    </recommendedName>
</protein>
<evidence type="ECO:0000256" key="19">
    <source>
        <dbReference type="ARBA" id="ARBA00023110"/>
    </source>
</evidence>
<evidence type="ECO:0000256" key="15">
    <source>
        <dbReference type="ARBA" id="ARBA00022786"/>
    </source>
</evidence>
<dbReference type="EC" id="2.3.2.27" evidence="27"/>
<evidence type="ECO:0000313" key="31">
    <source>
        <dbReference type="EMBL" id="KAH7038955.1"/>
    </source>
</evidence>
<sequence length="1162" mass="126197">VSGEAPQVPVASKKSGNVFERRLIESYIAEHGTDPVNGEELSTDDLVELRTQRVVRPRPPTLTSIPSLLATFQNEWDAVALETYQLKQQLAQTRQELSTALYQHDAAVRVIARLTRERDEARDALSRISVSAGGAPAGDAMQVDSAGLPDDITAKIDQTHQQLSATRRKRPIPDGWATADTIQSFDTISETEPMYPGGKTLALDESGDLALLGGKDGDAGVFSISQKQVVQPLKAGGSVTAGAWYNDRPIVATSTGAVKVFENGAEVAQIGSHAGAATSLSIHPCGDILASTGVDKSYVLYDLASNQQLTQVFTDAELLCSGFHPDGHLFAAGGRDGQIKVFDVKTGESMATFDVGGPLQTIAFSENGTWLAAVVQAETTVQIWDLRKAASIKTLDIGSTVESVQWDYTGQFLAAAGTGSVAVQHYAKSSKSWSEPFRKAIAATAVQWGASAQSLVALTAEGGLAVLGPSDRVGPGPLNHNTSLIRHQAPPAALALREPPPHALYHAHPRQPPLPPTSTSPRLRFPWSRAWTARRSHGGMERGHRDSSEQAAFRHPTPFRQSTNSTPPASSTAPLHHHHHHPNHPQTSGLHLPPLHHRFAGDGFDFRRPAMATSTAPTNGPPADVIDLTSEDEPSQTSTPIAPPMQSTRASRPPRFAREIIDLSDDTPPHPPANPAQNQSPSSPEVEFVSSRTIPSRRPHAPAVDLTDDDFDFDVLVAADFGYRHGINRAPPGDGGYRTRSRRNSPLRRRLVHILGERTSVQNQQRQRQRERRDQRDTQGRAASRAPYIQRLIGSNPDGLFELHAPPLANFLGPGPMNYGAVGFDLGYERESTPATYEAPSMAPPGFTRSPEEEDVLVCPNCDSELCVGPEGGEKRQVWIIKACGHAYCGECANNRHASKRKGKEPAGTTTRLPNPFQRCVVKDYAPLFSEPHTMSAPPKPPKGNSPAQTYLLAYNAASALLWTAVLGRVVLLIPLVGITNVFGGVDDFVRWVQTLALAEVGHAAFGECARIANHVQSAGLVRAPLLTTLMQVASRLLLVWGIAYPFPQSTAHSPAFAGMLIAWSVTEVIRYSYFVFLLSSGRIPALLSWLRYNTFYVLYPLGISCECWLVYRAIKPAEDVNPMIAYSLWTVLAIYVPGSYILYTHMMAQRRRVMRGKKRAD</sequence>
<feature type="transmembrane region" description="Helical" evidence="29">
    <location>
        <begin position="1056"/>
        <end position="1079"/>
    </location>
</feature>
<reference evidence="31 32" key="1">
    <citation type="journal article" date="2021" name="Nat. Commun.">
        <title>Genetic determinants of endophytism in the Arabidopsis root mycobiome.</title>
        <authorList>
            <person name="Mesny F."/>
            <person name="Miyauchi S."/>
            <person name="Thiergart T."/>
            <person name="Pickel B."/>
            <person name="Atanasova L."/>
            <person name="Karlsson M."/>
            <person name="Huettel B."/>
            <person name="Barry K.W."/>
            <person name="Haridas S."/>
            <person name="Chen C."/>
            <person name="Bauer D."/>
            <person name="Andreopoulos W."/>
            <person name="Pangilinan J."/>
            <person name="LaButti K."/>
            <person name="Riley R."/>
            <person name="Lipzen A."/>
            <person name="Clum A."/>
            <person name="Drula E."/>
            <person name="Henrissat B."/>
            <person name="Kohler A."/>
            <person name="Grigoriev I.V."/>
            <person name="Martin F.M."/>
            <person name="Hacquard S."/>
        </authorList>
    </citation>
    <scope>NUCLEOTIDE SEQUENCE [LARGE SCALE GENOMIC DNA]</scope>
    <source>
        <strain evidence="31 32">MPI-SDFR-AT-0080</strain>
    </source>
</reference>
<feature type="compositionally biased region" description="Basic residues" evidence="28">
    <location>
        <begin position="739"/>
        <end position="752"/>
    </location>
</feature>
<dbReference type="SMART" id="SM00504">
    <property type="entry name" value="Ubox"/>
    <property type="match status" value="1"/>
</dbReference>
<feature type="compositionally biased region" description="Low complexity" evidence="28">
    <location>
        <begin position="675"/>
        <end position="691"/>
    </location>
</feature>
<keyword evidence="14 27" id="KW-0227">DNA damage</keyword>
<dbReference type="InterPro" id="IPR001680">
    <property type="entry name" value="WD40_rpt"/>
</dbReference>
<evidence type="ECO:0000256" key="4">
    <source>
        <dbReference type="ARBA" id="ARBA00005194"/>
    </source>
</evidence>
<feature type="non-terminal residue" evidence="31">
    <location>
        <position position="1"/>
    </location>
</feature>
<dbReference type="InterPro" id="IPR013083">
    <property type="entry name" value="Znf_RING/FYVE/PHD"/>
</dbReference>
<comment type="catalytic activity">
    <reaction evidence="27">
        <text>S-ubiquitinyl-[E2 ubiquitin-conjugating enzyme]-L-cysteine + [acceptor protein]-L-lysine = [E2 ubiquitin-conjugating enzyme]-L-cysteine + N(6)-ubiquitinyl-[acceptor protein]-L-lysine.</text>
        <dbReference type="EC" id="2.3.2.27"/>
    </reaction>
</comment>
<keyword evidence="9 27" id="KW-0507">mRNA processing</keyword>
<evidence type="ECO:0000256" key="3">
    <source>
        <dbReference type="ARBA" id="ARBA00004906"/>
    </source>
</evidence>
<evidence type="ECO:0000256" key="25">
    <source>
        <dbReference type="ARBA" id="ARBA00023242"/>
    </source>
</evidence>
<evidence type="ECO:0000259" key="30">
    <source>
        <dbReference type="PROSITE" id="PS51698"/>
    </source>
</evidence>
<evidence type="ECO:0000256" key="23">
    <source>
        <dbReference type="ARBA" id="ARBA00023204"/>
    </source>
</evidence>
<keyword evidence="12 27" id="KW-0747">Spliceosome</keyword>
<dbReference type="Pfam" id="PF12894">
    <property type="entry name" value="ANAPC4_WD40"/>
    <property type="match status" value="1"/>
</dbReference>
<dbReference type="SMART" id="SM00320">
    <property type="entry name" value="WD40"/>
    <property type="match status" value="5"/>
</dbReference>
<dbReference type="Pfam" id="PF00400">
    <property type="entry name" value="WD40"/>
    <property type="match status" value="1"/>
</dbReference>
<dbReference type="InterPro" id="IPR003613">
    <property type="entry name" value="Ubox_domain"/>
</dbReference>
<keyword evidence="23 27" id="KW-0234">DNA repair</keyword>
<dbReference type="PROSITE" id="PS50082">
    <property type="entry name" value="WD_REPEATS_2"/>
    <property type="match status" value="2"/>
</dbReference>
<evidence type="ECO:0000256" key="29">
    <source>
        <dbReference type="SAM" id="Phobius"/>
    </source>
</evidence>
<evidence type="ECO:0000256" key="8">
    <source>
        <dbReference type="ARBA" id="ARBA00022574"/>
    </source>
</evidence>
<keyword evidence="11 29" id="KW-0812">Transmembrane</keyword>
<evidence type="ECO:0000256" key="1">
    <source>
        <dbReference type="ARBA" id="ARBA00004123"/>
    </source>
</evidence>
<feature type="region of interest" description="Disordered" evidence="28">
    <location>
        <begin position="502"/>
        <end position="706"/>
    </location>
</feature>
<dbReference type="InterPro" id="IPR055340">
    <property type="entry name" value="RING-Ubox_PRP19"/>
</dbReference>
<evidence type="ECO:0000256" key="17">
    <source>
        <dbReference type="ARBA" id="ARBA00022989"/>
    </source>
</evidence>
<evidence type="ECO:0000256" key="7">
    <source>
        <dbReference type="ARBA" id="ARBA00022516"/>
    </source>
</evidence>
<comment type="similarity">
    <text evidence="6">Belongs to the very long-chain fatty acids dehydratase HACD family.</text>
</comment>
<evidence type="ECO:0000256" key="18">
    <source>
        <dbReference type="ARBA" id="ARBA00023098"/>
    </source>
</evidence>
<gene>
    <name evidence="31" type="ORF">B0J12DRAFT_581021</name>
</gene>
<dbReference type="InterPro" id="IPR015943">
    <property type="entry name" value="WD40/YVTN_repeat-like_dom_sf"/>
</dbReference>
<evidence type="ECO:0000256" key="5">
    <source>
        <dbReference type="ARBA" id="ARBA00006388"/>
    </source>
</evidence>
<dbReference type="CDD" id="cd16656">
    <property type="entry name" value="RING-Ubox_PRP19"/>
    <property type="match status" value="1"/>
</dbReference>
<evidence type="ECO:0000256" key="13">
    <source>
        <dbReference type="ARBA" id="ARBA00022737"/>
    </source>
</evidence>
<feature type="repeat" description="WD" evidence="26">
    <location>
        <begin position="270"/>
        <end position="311"/>
    </location>
</feature>
<dbReference type="SUPFAM" id="SSF57850">
    <property type="entry name" value="RING/U-box"/>
    <property type="match status" value="1"/>
</dbReference>
<feature type="transmembrane region" description="Helical" evidence="29">
    <location>
        <begin position="960"/>
        <end position="983"/>
    </location>
</feature>
<keyword evidence="7" id="KW-0444">Lipid biosynthesis</keyword>
<comment type="subunit">
    <text evidence="27">Homotetramer.</text>
</comment>
<keyword evidence="13" id="KW-0677">Repeat</keyword>
<comment type="caution">
    <text evidence="31">The sequence shown here is derived from an EMBL/GenBank/DDBJ whole genome shotgun (WGS) entry which is preliminary data.</text>
</comment>
<keyword evidence="32" id="KW-1185">Reference proteome</keyword>
<feature type="domain" description="U-box" evidence="30">
    <location>
        <begin position="1"/>
        <end position="66"/>
    </location>
</feature>
<dbReference type="Pfam" id="PF08606">
    <property type="entry name" value="Prp19"/>
    <property type="match status" value="1"/>
</dbReference>
<keyword evidence="17 29" id="KW-1133">Transmembrane helix</keyword>
<dbReference type="EMBL" id="JAGTJR010000032">
    <property type="protein sequence ID" value="KAH7038955.1"/>
    <property type="molecule type" value="Genomic_DNA"/>
</dbReference>
<evidence type="ECO:0000256" key="12">
    <source>
        <dbReference type="ARBA" id="ARBA00022728"/>
    </source>
</evidence>
<evidence type="ECO:0000256" key="10">
    <source>
        <dbReference type="ARBA" id="ARBA00022679"/>
    </source>
</evidence>
<evidence type="ECO:0000256" key="16">
    <source>
        <dbReference type="ARBA" id="ARBA00022832"/>
    </source>
</evidence>
<evidence type="ECO:0000256" key="11">
    <source>
        <dbReference type="ARBA" id="ARBA00022692"/>
    </source>
</evidence>
<keyword evidence="22 27" id="KW-0508">mRNA splicing</keyword>
<evidence type="ECO:0000256" key="20">
    <source>
        <dbReference type="ARBA" id="ARBA00023136"/>
    </source>
</evidence>
<evidence type="ECO:0000256" key="2">
    <source>
        <dbReference type="ARBA" id="ARBA00004141"/>
    </source>
</evidence>
<keyword evidence="10 27" id="KW-0808">Transferase</keyword>
<keyword evidence="19" id="KW-0697">Rotamase</keyword>
<name>A0ABQ8G002_9PEZI</name>
<dbReference type="InterPro" id="IPR036322">
    <property type="entry name" value="WD40_repeat_dom_sf"/>
</dbReference>
<dbReference type="InterPro" id="IPR024977">
    <property type="entry name" value="Apc4-like_WD40_dom"/>
</dbReference>
<dbReference type="PROSITE" id="PS51698">
    <property type="entry name" value="U_BOX"/>
    <property type="match status" value="1"/>
</dbReference>
<keyword evidence="24" id="KW-0456">Lyase</keyword>
<dbReference type="Gene3D" id="2.130.10.10">
    <property type="entry name" value="YVTN repeat-like/Quinoprotein amine dehydrogenase"/>
    <property type="match status" value="1"/>
</dbReference>
<dbReference type="Proteomes" id="UP000774617">
    <property type="component" value="Unassembled WGS sequence"/>
</dbReference>
<keyword evidence="8 26" id="KW-0853">WD repeat</keyword>
<comment type="similarity">
    <text evidence="5 27">Belongs to the WD repeat PRP19 family.</text>
</comment>
<comment type="pathway">
    <text evidence="4">Lipid metabolism; fatty acid biosynthesis.</text>
</comment>
<comment type="pathway">
    <text evidence="3 27">Protein modification; protein ubiquitination.</text>
</comment>
<feature type="compositionally biased region" description="Low complexity" evidence="28">
    <location>
        <begin position="562"/>
        <end position="574"/>
    </location>
</feature>
<keyword evidence="25 27" id="KW-0539">Nucleus</keyword>
<evidence type="ECO:0000256" key="22">
    <source>
        <dbReference type="ARBA" id="ARBA00023187"/>
    </source>
</evidence>
<dbReference type="Gene3D" id="3.30.40.10">
    <property type="entry name" value="Zinc/RING finger domain, C3HC4 (zinc finger)"/>
    <property type="match status" value="1"/>
</dbReference>
<accession>A0ABQ8G002</accession>
<evidence type="ECO:0000313" key="32">
    <source>
        <dbReference type="Proteomes" id="UP000774617"/>
    </source>
</evidence>
<evidence type="ECO:0000256" key="27">
    <source>
        <dbReference type="RuleBase" id="RU367101"/>
    </source>
</evidence>
<keyword evidence="15 27" id="KW-0833">Ubl conjugation pathway</keyword>
<dbReference type="InterPro" id="IPR038959">
    <property type="entry name" value="Prp19"/>
</dbReference>
<dbReference type="PANTHER" id="PTHR43995">
    <property type="entry name" value="PRE-MRNA-PROCESSING FACTOR 19"/>
    <property type="match status" value="1"/>
</dbReference>
<comment type="function">
    <text evidence="27">Ubiquitin-protein ligase which is mainly involved pre-mRNA splicing and DNA repair. Required for pre-mRNA splicing as component of the spliceosome.</text>
</comment>
<feature type="repeat" description="WD" evidence="26">
    <location>
        <begin position="323"/>
        <end position="352"/>
    </location>
</feature>
<dbReference type="Pfam" id="PF04387">
    <property type="entry name" value="PTPLA"/>
    <property type="match status" value="1"/>
</dbReference>
<evidence type="ECO:0000256" key="9">
    <source>
        <dbReference type="ARBA" id="ARBA00022664"/>
    </source>
</evidence>
<dbReference type="PANTHER" id="PTHR43995:SF1">
    <property type="entry name" value="PRE-MRNA-PROCESSING FACTOR 19"/>
    <property type="match status" value="1"/>
</dbReference>
<evidence type="ECO:0000256" key="14">
    <source>
        <dbReference type="ARBA" id="ARBA00022763"/>
    </source>
</evidence>
<evidence type="ECO:0000256" key="28">
    <source>
        <dbReference type="SAM" id="MobiDB-lite"/>
    </source>
</evidence>
<comment type="subcellular location">
    <subcellularLocation>
        <location evidence="2">Membrane</location>
        <topology evidence="2">Multi-pass membrane protein</topology>
    </subcellularLocation>
    <subcellularLocation>
        <location evidence="1 27">Nucleus</location>
    </subcellularLocation>
</comment>